<evidence type="ECO:0000256" key="6">
    <source>
        <dbReference type="ARBA" id="ARBA00023136"/>
    </source>
</evidence>
<name>A0A248KLV9_9ENTR</name>
<feature type="domain" description="Major facilitator superfamily (MFS) profile" evidence="8">
    <location>
        <begin position="25"/>
        <end position="435"/>
    </location>
</feature>
<sequence length="447" mass="48449">MSNVVSETAVTSTTVRHDAQQMRKLVVASVLGNALEWYDFFLYGTAAALVFGPLFFPVGGDPLQGTLLAFSGFAVGFLARPLGGILFGHLGDRYSRKMTLIMTLTLMGATTFVIGLLPTYAQIGIWAPLSLIILRFLQGVASGGEWGGGVLMLSENAPASRRGFYTAWSQMGVSGGFVLSAFAFYLVQQLPQSDFLSWGWRVPFLLSIVIFLVGVYIRKNIRESKAFTQAKPEEKHEKIPLLVLVREHPKALLQAIALRLPENGASYIFFTFSVVYAKHIGIGTGEIISAVTLAMLIEFFSILFWGALSDKIGLKPVYYIGVIGLLVMAFPFFWLLSIGNYGAVMLAMFLGLPVCHGAMIGTQPCIMSDLFPVRVRYSGLALGHEVGSIFSGGLGPMLAVALLMAVDSSWPVSLLLMAYALLAWIALRSLPSTPLQHKNAGATDVND</sequence>
<evidence type="ECO:0000313" key="10">
    <source>
        <dbReference type="Proteomes" id="UP000197098"/>
    </source>
</evidence>
<evidence type="ECO:0000256" key="2">
    <source>
        <dbReference type="ARBA" id="ARBA00022448"/>
    </source>
</evidence>
<dbReference type="GO" id="GO:0005886">
    <property type="term" value="C:plasma membrane"/>
    <property type="evidence" value="ECO:0007669"/>
    <property type="project" value="UniProtKB-SubCell"/>
</dbReference>
<feature type="transmembrane region" description="Helical" evidence="7">
    <location>
        <begin position="198"/>
        <end position="217"/>
    </location>
</feature>
<dbReference type="FunFam" id="1.20.1250.20:FF:000001">
    <property type="entry name" value="Dicarboxylate MFS transporter"/>
    <property type="match status" value="1"/>
</dbReference>
<keyword evidence="2" id="KW-0813">Transport</keyword>
<evidence type="ECO:0000256" key="3">
    <source>
        <dbReference type="ARBA" id="ARBA00022475"/>
    </source>
</evidence>
<feature type="transmembrane region" description="Helical" evidence="7">
    <location>
        <begin position="164"/>
        <end position="186"/>
    </location>
</feature>
<gene>
    <name evidence="9" type="ORF">CEW81_10470</name>
</gene>
<accession>A0A248KLV9</accession>
<proteinExistence type="predicted"/>
<reference evidence="9 10" key="1">
    <citation type="submission" date="2017-06" db="EMBL/GenBank/DDBJ databases">
        <title>Origin of plasmid-mediated fosfomycin resistance gene fosA3.</title>
        <authorList>
            <person name="Ito R."/>
            <person name="Pacey M.P."/>
            <person name="Doi Y."/>
        </authorList>
    </citation>
    <scope>NUCLEOTIDE SEQUENCE [LARGE SCALE GENOMIC DNA]</scope>
    <source>
        <strain evidence="9 10">YDC799</strain>
    </source>
</reference>
<evidence type="ECO:0000256" key="1">
    <source>
        <dbReference type="ARBA" id="ARBA00004651"/>
    </source>
</evidence>
<evidence type="ECO:0000313" key="9">
    <source>
        <dbReference type="EMBL" id="ASG64537.1"/>
    </source>
</evidence>
<feature type="transmembrane region" description="Helical" evidence="7">
    <location>
        <begin position="66"/>
        <end position="87"/>
    </location>
</feature>
<feature type="transmembrane region" description="Helical" evidence="7">
    <location>
        <begin position="123"/>
        <end position="143"/>
    </location>
</feature>
<dbReference type="Proteomes" id="UP000197098">
    <property type="component" value="Chromosome"/>
</dbReference>
<dbReference type="InterPro" id="IPR011701">
    <property type="entry name" value="MFS"/>
</dbReference>
<dbReference type="PANTHER" id="PTHR43045:SF1">
    <property type="entry name" value="SHIKIMATE TRANSPORTER"/>
    <property type="match status" value="1"/>
</dbReference>
<evidence type="ECO:0000259" key="8">
    <source>
        <dbReference type="PROSITE" id="PS50850"/>
    </source>
</evidence>
<dbReference type="InterPro" id="IPR036259">
    <property type="entry name" value="MFS_trans_sf"/>
</dbReference>
<feature type="transmembrane region" description="Helical" evidence="7">
    <location>
        <begin position="317"/>
        <end position="335"/>
    </location>
</feature>
<keyword evidence="3" id="KW-1003">Cell membrane</keyword>
<keyword evidence="6 7" id="KW-0472">Membrane</keyword>
<feature type="transmembrane region" description="Helical" evidence="7">
    <location>
        <begin position="40"/>
        <end position="60"/>
    </location>
</feature>
<feature type="transmembrane region" description="Helical" evidence="7">
    <location>
        <begin position="410"/>
        <end position="427"/>
    </location>
</feature>
<dbReference type="GO" id="GO:0022857">
    <property type="term" value="F:transmembrane transporter activity"/>
    <property type="evidence" value="ECO:0007669"/>
    <property type="project" value="InterPro"/>
</dbReference>
<dbReference type="PANTHER" id="PTHR43045">
    <property type="entry name" value="SHIKIMATE TRANSPORTER"/>
    <property type="match status" value="1"/>
</dbReference>
<keyword evidence="5 7" id="KW-1133">Transmembrane helix</keyword>
<dbReference type="Gene3D" id="1.20.1250.20">
    <property type="entry name" value="MFS general substrate transporter like domains"/>
    <property type="match status" value="2"/>
</dbReference>
<organism evidence="9 10">
    <name type="scientific">Kluyvera genomosp. 3</name>
    <dbReference type="NCBI Taxonomy" id="2774055"/>
    <lineage>
        <taxon>Bacteria</taxon>
        <taxon>Pseudomonadati</taxon>
        <taxon>Pseudomonadota</taxon>
        <taxon>Gammaproteobacteria</taxon>
        <taxon>Enterobacterales</taxon>
        <taxon>Enterobacteriaceae</taxon>
        <taxon>Kluyvera</taxon>
    </lineage>
</organism>
<comment type="subcellular location">
    <subcellularLocation>
        <location evidence="1">Cell membrane</location>
        <topology evidence="1">Multi-pass membrane protein</topology>
    </subcellularLocation>
</comment>
<dbReference type="AlphaFoldDB" id="A0A248KLV9"/>
<feature type="transmembrane region" description="Helical" evidence="7">
    <location>
        <begin position="287"/>
        <end position="305"/>
    </location>
</feature>
<dbReference type="SUPFAM" id="SSF103473">
    <property type="entry name" value="MFS general substrate transporter"/>
    <property type="match status" value="1"/>
</dbReference>
<feature type="transmembrane region" description="Helical" evidence="7">
    <location>
        <begin position="341"/>
        <end position="361"/>
    </location>
</feature>
<keyword evidence="4 7" id="KW-0812">Transmembrane</keyword>
<dbReference type="InterPro" id="IPR020846">
    <property type="entry name" value="MFS_dom"/>
</dbReference>
<evidence type="ECO:0000256" key="5">
    <source>
        <dbReference type="ARBA" id="ARBA00022989"/>
    </source>
</evidence>
<protein>
    <submittedName>
        <fullName evidence="9">MFS transporter</fullName>
    </submittedName>
</protein>
<evidence type="ECO:0000256" key="7">
    <source>
        <dbReference type="SAM" id="Phobius"/>
    </source>
</evidence>
<feature type="transmembrane region" description="Helical" evidence="7">
    <location>
        <begin position="382"/>
        <end position="404"/>
    </location>
</feature>
<evidence type="ECO:0000256" key="4">
    <source>
        <dbReference type="ARBA" id="ARBA00022692"/>
    </source>
</evidence>
<feature type="transmembrane region" description="Helical" evidence="7">
    <location>
        <begin position="99"/>
        <end position="117"/>
    </location>
</feature>
<dbReference type="Pfam" id="PF07690">
    <property type="entry name" value="MFS_1"/>
    <property type="match status" value="1"/>
</dbReference>
<dbReference type="CDD" id="cd17369">
    <property type="entry name" value="MFS_ShiA_like"/>
    <property type="match status" value="1"/>
</dbReference>
<dbReference type="PROSITE" id="PS50850">
    <property type="entry name" value="MFS"/>
    <property type="match status" value="1"/>
</dbReference>
<dbReference type="EMBL" id="CP022114">
    <property type="protein sequence ID" value="ASG64537.1"/>
    <property type="molecule type" value="Genomic_DNA"/>
</dbReference>